<dbReference type="Proteomes" id="UP001056336">
    <property type="component" value="Chromosome"/>
</dbReference>
<evidence type="ECO:0000313" key="3">
    <source>
        <dbReference type="Proteomes" id="UP001056336"/>
    </source>
</evidence>
<reference evidence="2" key="2">
    <citation type="submission" date="2022-05" db="EMBL/GenBank/DDBJ databases">
        <authorList>
            <person name="Kim J.-S."/>
            <person name="Lee K."/>
            <person name="Suh M."/>
            <person name="Eom M."/>
            <person name="Kim J.-S."/>
            <person name="Kim D.-S."/>
            <person name="Ko S.-H."/>
            <person name="Shin Y."/>
            <person name="Lee J.-S."/>
        </authorList>
    </citation>
    <scope>NUCLEOTIDE SEQUENCE</scope>
    <source>
        <strain evidence="2">N237</strain>
    </source>
</reference>
<proteinExistence type="predicted"/>
<name>A0ABY4QY25_9ACTN</name>
<reference evidence="2" key="1">
    <citation type="journal article" date="2018" name="Int. J. Syst. Evol. Microbiol.">
        <title>Jatrophihabitans telluris sp. nov., isolated from sediment soil of lava forest wetlands and the emended description of the genus Jatrophihabitans.</title>
        <authorList>
            <person name="Lee K.C."/>
            <person name="Suh M.K."/>
            <person name="Eom M.K."/>
            <person name="Kim K.K."/>
            <person name="Kim J.S."/>
            <person name="Kim D.S."/>
            <person name="Ko S.H."/>
            <person name="Shin Y.K."/>
            <person name="Lee J.S."/>
        </authorList>
    </citation>
    <scope>NUCLEOTIDE SEQUENCE</scope>
    <source>
        <strain evidence="2">N237</strain>
    </source>
</reference>
<protein>
    <submittedName>
        <fullName evidence="2">DUF5313 domain-containing protein</fullName>
    </submittedName>
</protein>
<dbReference type="EMBL" id="CP097332">
    <property type="protein sequence ID" value="UQX87789.1"/>
    <property type="molecule type" value="Genomic_DNA"/>
</dbReference>
<gene>
    <name evidence="2" type="ORF">M6D93_15995</name>
</gene>
<dbReference type="RefSeq" id="WP_249770659.1">
    <property type="nucleotide sequence ID" value="NZ_CP097332.1"/>
</dbReference>
<keyword evidence="1" id="KW-1133">Transmembrane helix</keyword>
<feature type="transmembrane region" description="Helical" evidence="1">
    <location>
        <begin position="66"/>
        <end position="84"/>
    </location>
</feature>
<organism evidence="2 3">
    <name type="scientific">Jatrophihabitans telluris</name>
    <dbReference type="NCBI Taxonomy" id="2038343"/>
    <lineage>
        <taxon>Bacteria</taxon>
        <taxon>Bacillati</taxon>
        <taxon>Actinomycetota</taxon>
        <taxon>Actinomycetes</taxon>
        <taxon>Jatrophihabitantales</taxon>
        <taxon>Jatrophihabitantaceae</taxon>
        <taxon>Jatrophihabitans</taxon>
    </lineage>
</organism>
<dbReference type="Pfam" id="PF17240">
    <property type="entry name" value="DUF5313"/>
    <property type="match status" value="1"/>
</dbReference>
<accession>A0ABY4QY25</accession>
<keyword evidence="1" id="KW-0472">Membrane</keyword>
<sequence>MQRPGIWLWLRYAVGGTLPERFDEWVRHDLTGADWRIREAGRILLFAIIPIVGLLVLLPGAIEIRIYAALFVFIGPLFVGFAYGDELRDRRLRQHGLLPPSGPDPD</sequence>
<evidence type="ECO:0000256" key="1">
    <source>
        <dbReference type="SAM" id="Phobius"/>
    </source>
</evidence>
<dbReference type="InterPro" id="IPR035197">
    <property type="entry name" value="DUF5313"/>
</dbReference>
<keyword evidence="3" id="KW-1185">Reference proteome</keyword>
<evidence type="ECO:0000313" key="2">
    <source>
        <dbReference type="EMBL" id="UQX87789.1"/>
    </source>
</evidence>
<keyword evidence="1" id="KW-0812">Transmembrane</keyword>
<feature type="transmembrane region" description="Helical" evidence="1">
    <location>
        <begin position="43"/>
        <end position="60"/>
    </location>
</feature>